<comment type="caution">
    <text evidence="2">The sequence shown here is derived from an EMBL/GenBank/DDBJ whole genome shotgun (WGS) entry which is preliminary data.</text>
</comment>
<sequence>MDNVTVENTTRKNAVLMGEQDCTIAEYPDCRVDSPHYIGDGECEGGAYNTEECSFDGGDCLEFNTKYPDCKVDYPIYIGDGLCFDNIESYNTEECGFDCGDCDEYNLYKFWIEKYPDCRVDDYSKLGDVECHKNYNMKACGWDGGDCQSPKKYGIIFGATAATAIGLIIGYLLFRTFYLVPRRQRQSNIEDEKVNDVTEEQL</sequence>
<keyword evidence="1" id="KW-0472">Membrane</keyword>
<dbReference type="Gene3D" id="3.30.300.320">
    <property type="match status" value="1"/>
</dbReference>
<evidence type="ECO:0000313" key="2">
    <source>
        <dbReference type="EMBL" id="GFH56522.1"/>
    </source>
</evidence>
<keyword evidence="3" id="KW-1185">Reference proteome</keyword>
<dbReference type="Gene3D" id="4.10.470.20">
    <property type="match status" value="1"/>
</dbReference>
<evidence type="ECO:0000313" key="3">
    <source>
        <dbReference type="Proteomes" id="UP001054902"/>
    </source>
</evidence>
<keyword evidence="1" id="KW-1133">Transmembrane helix</keyword>
<dbReference type="EMBL" id="BLLK01000052">
    <property type="protein sequence ID" value="GFH56522.1"/>
    <property type="molecule type" value="Genomic_DNA"/>
</dbReference>
<protein>
    <recommendedName>
        <fullName evidence="4">LNR domain-containing protein</fullName>
    </recommendedName>
</protein>
<proteinExistence type="predicted"/>
<keyword evidence="1" id="KW-0812">Transmembrane</keyword>
<feature type="transmembrane region" description="Helical" evidence="1">
    <location>
        <begin position="153"/>
        <end position="174"/>
    </location>
</feature>
<gene>
    <name evidence="2" type="ORF">CTEN210_12998</name>
</gene>
<reference evidence="2 3" key="1">
    <citation type="journal article" date="2021" name="Sci. Rep.">
        <title>The genome of the diatom Chaetoceros tenuissimus carries an ancient integrated fragment of an extant virus.</title>
        <authorList>
            <person name="Hongo Y."/>
            <person name="Kimura K."/>
            <person name="Takaki Y."/>
            <person name="Yoshida Y."/>
            <person name="Baba S."/>
            <person name="Kobayashi G."/>
            <person name="Nagasaki K."/>
            <person name="Hano T."/>
            <person name="Tomaru Y."/>
        </authorList>
    </citation>
    <scope>NUCLEOTIDE SEQUENCE [LARGE SCALE GENOMIC DNA]</scope>
    <source>
        <strain evidence="2 3">NIES-3715</strain>
    </source>
</reference>
<dbReference type="AlphaFoldDB" id="A0AAD3HAD3"/>
<name>A0AAD3HAD3_9STRA</name>
<evidence type="ECO:0008006" key="4">
    <source>
        <dbReference type="Google" id="ProtNLM"/>
    </source>
</evidence>
<evidence type="ECO:0000256" key="1">
    <source>
        <dbReference type="SAM" id="Phobius"/>
    </source>
</evidence>
<accession>A0AAD3HAD3</accession>
<organism evidence="2 3">
    <name type="scientific">Chaetoceros tenuissimus</name>
    <dbReference type="NCBI Taxonomy" id="426638"/>
    <lineage>
        <taxon>Eukaryota</taxon>
        <taxon>Sar</taxon>
        <taxon>Stramenopiles</taxon>
        <taxon>Ochrophyta</taxon>
        <taxon>Bacillariophyta</taxon>
        <taxon>Coscinodiscophyceae</taxon>
        <taxon>Chaetocerotophycidae</taxon>
        <taxon>Chaetocerotales</taxon>
        <taxon>Chaetocerotaceae</taxon>
        <taxon>Chaetoceros</taxon>
    </lineage>
</organism>
<dbReference type="Proteomes" id="UP001054902">
    <property type="component" value="Unassembled WGS sequence"/>
</dbReference>